<evidence type="ECO:0000313" key="2">
    <source>
        <dbReference type="Proteomes" id="UP000535890"/>
    </source>
</evidence>
<gene>
    <name evidence="1" type="ORF">BJ983_000976</name>
</gene>
<dbReference type="RefSeq" id="WP_179792785.1">
    <property type="nucleotide sequence ID" value="NZ_BAABHP010000003.1"/>
</dbReference>
<evidence type="ECO:0000313" key="1">
    <source>
        <dbReference type="EMBL" id="NYD34874.1"/>
    </source>
</evidence>
<name>A0A7Y9DT13_9PSEU</name>
<dbReference type="EMBL" id="JACCBN010000001">
    <property type="protein sequence ID" value="NYD34874.1"/>
    <property type="molecule type" value="Genomic_DNA"/>
</dbReference>
<proteinExistence type="predicted"/>
<accession>A0A7Y9DT13</accession>
<keyword evidence="2" id="KW-1185">Reference proteome</keyword>
<dbReference type="AlphaFoldDB" id="A0A7Y9DT13"/>
<dbReference type="InterPro" id="IPR013078">
    <property type="entry name" value="His_Pase_superF_clade-1"/>
</dbReference>
<dbReference type="SMART" id="SM00855">
    <property type="entry name" value="PGAM"/>
    <property type="match status" value="1"/>
</dbReference>
<sequence length="252" mass="27484">MYRVVLLRHGETHGYLGDLGLTELGESQARDRGRQLAKELATTAPPGTRVRFPHAPTARGTATAVTLRATVVEALPEGHGLELGELEPDTHFDSLQFFHDGEARESSGVAKDRRALDPGSGADPDWALEFDRFDSNYGELARTGGPIDRWLTSTTLRFEPPQIAVYRLWAGVTALAAKHEIALVSTHSGPMRAFVAAAIGRDPGEPENLEPVEVTVDGRLAEVVFREHRVVVEVPDRLPPWIAPGYVAGERT</sequence>
<comment type="caution">
    <text evidence="1">The sequence shown here is derived from an EMBL/GenBank/DDBJ whole genome shotgun (WGS) entry which is preliminary data.</text>
</comment>
<organism evidence="1 2">
    <name type="scientific">Actinomycetospora corticicola</name>
    <dbReference type="NCBI Taxonomy" id="663602"/>
    <lineage>
        <taxon>Bacteria</taxon>
        <taxon>Bacillati</taxon>
        <taxon>Actinomycetota</taxon>
        <taxon>Actinomycetes</taxon>
        <taxon>Pseudonocardiales</taxon>
        <taxon>Pseudonocardiaceae</taxon>
        <taxon>Actinomycetospora</taxon>
    </lineage>
</organism>
<dbReference type="Proteomes" id="UP000535890">
    <property type="component" value="Unassembled WGS sequence"/>
</dbReference>
<reference evidence="1 2" key="1">
    <citation type="submission" date="2020-07" db="EMBL/GenBank/DDBJ databases">
        <title>Sequencing the genomes of 1000 actinobacteria strains.</title>
        <authorList>
            <person name="Klenk H.-P."/>
        </authorList>
    </citation>
    <scope>NUCLEOTIDE SEQUENCE [LARGE SCALE GENOMIC DNA]</scope>
    <source>
        <strain evidence="1 2">DSM 45772</strain>
    </source>
</reference>
<dbReference type="SUPFAM" id="SSF53254">
    <property type="entry name" value="Phosphoglycerate mutase-like"/>
    <property type="match status" value="1"/>
</dbReference>
<dbReference type="Gene3D" id="3.40.50.1240">
    <property type="entry name" value="Phosphoglycerate mutase-like"/>
    <property type="match status" value="1"/>
</dbReference>
<protein>
    <submittedName>
        <fullName evidence="1">Broad specificity phosphatase PhoE</fullName>
    </submittedName>
</protein>
<dbReference type="InterPro" id="IPR029033">
    <property type="entry name" value="His_PPase_superfam"/>
</dbReference>